<evidence type="ECO:0000313" key="3">
    <source>
        <dbReference type="Proteomes" id="UP000011715"/>
    </source>
</evidence>
<dbReference type="Proteomes" id="UP000011715">
    <property type="component" value="Unassembled WGS sequence"/>
</dbReference>
<organism evidence="2 3">
    <name type="scientific">Magnaporthiopsis poae (strain ATCC 64411 / 73-15)</name>
    <name type="common">Kentucky bluegrass fungus</name>
    <name type="synonym">Magnaporthe poae</name>
    <dbReference type="NCBI Taxonomy" id="644358"/>
    <lineage>
        <taxon>Eukaryota</taxon>
        <taxon>Fungi</taxon>
        <taxon>Dikarya</taxon>
        <taxon>Ascomycota</taxon>
        <taxon>Pezizomycotina</taxon>
        <taxon>Sordariomycetes</taxon>
        <taxon>Sordariomycetidae</taxon>
        <taxon>Magnaporthales</taxon>
        <taxon>Magnaporthaceae</taxon>
        <taxon>Magnaporthiopsis</taxon>
    </lineage>
</organism>
<dbReference type="AlphaFoldDB" id="A0A0C4EF65"/>
<dbReference type="EMBL" id="ADBL01002810">
    <property type="status" value="NOT_ANNOTATED_CDS"/>
    <property type="molecule type" value="Genomic_DNA"/>
</dbReference>
<dbReference type="VEuPathDB" id="FungiDB:MAPG_11399"/>
<protein>
    <submittedName>
        <fullName evidence="1 2">Uncharacterized protein</fullName>
    </submittedName>
</protein>
<reference evidence="1" key="1">
    <citation type="submission" date="2010-05" db="EMBL/GenBank/DDBJ databases">
        <title>The Genome Sequence of Magnaporthe poae strain ATCC 64411.</title>
        <authorList>
            <consortium name="The Broad Institute Genome Sequencing Platform"/>
            <consortium name="Broad Institute Genome Sequencing Center for Infectious Disease"/>
            <person name="Ma L.-J."/>
            <person name="Dead R."/>
            <person name="Young S."/>
            <person name="Zeng Q."/>
            <person name="Koehrsen M."/>
            <person name="Alvarado L."/>
            <person name="Berlin A."/>
            <person name="Chapman S.B."/>
            <person name="Chen Z."/>
            <person name="Freedman E."/>
            <person name="Gellesch M."/>
            <person name="Goldberg J."/>
            <person name="Griggs A."/>
            <person name="Gujja S."/>
            <person name="Heilman E.R."/>
            <person name="Heiman D."/>
            <person name="Hepburn T."/>
            <person name="Howarth C."/>
            <person name="Jen D."/>
            <person name="Larson L."/>
            <person name="Mehta T."/>
            <person name="Neiman D."/>
            <person name="Pearson M."/>
            <person name="Roberts A."/>
            <person name="Saif S."/>
            <person name="Shea T."/>
            <person name="Shenoy N."/>
            <person name="Sisk P."/>
            <person name="Stolte C."/>
            <person name="Sykes S."/>
            <person name="Walk T."/>
            <person name="White J."/>
            <person name="Yandava C."/>
            <person name="Haas B."/>
            <person name="Nusbaum C."/>
            <person name="Birren B."/>
        </authorList>
    </citation>
    <scope>NUCLEOTIDE SEQUENCE</scope>
    <source>
        <strain evidence="1">ATCC 64411</strain>
    </source>
</reference>
<reference evidence="1" key="3">
    <citation type="submission" date="2011-03" db="EMBL/GenBank/DDBJ databases">
        <title>Annotation of Magnaporthe poae ATCC 64411.</title>
        <authorList>
            <person name="Ma L.-J."/>
            <person name="Dead R."/>
            <person name="Young S.K."/>
            <person name="Zeng Q."/>
            <person name="Gargeya S."/>
            <person name="Fitzgerald M."/>
            <person name="Haas B."/>
            <person name="Abouelleil A."/>
            <person name="Alvarado L."/>
            <person name="Arachchi H.M."/>
            <person name="Berlin A."/>
            <person name="Brown A."/>
            <person name="Chapman S.B."/>
            <person name="Chen Z."/>
            <person name="Dunbar C."/>
            <person name="Freedman E."/>
            <person name="Gearin G."/>
            <person name="Gellesch M."/>
            <person name="Goldberg J."/>
            <person name="Griggs A."/>
            <person name="Gujja S."/>
            <person name="Heiman D."/>
            <person name="Howarth C."/>
            <person name="Larson L."/>
            <person name="Lui A."/>
            <person name="MacDonald P.J.P."/>
            <person name="Mehta T."/>
            <person name="Montmayeur A."/>
            <person name="Murphy C."/>
            <person name="Neiman D."/>
            <person name="Pearson M."/>
            <person name="Priest M."/>
            <person name="Roberts A."/>
            <person name="Saif S."/>
            <person name="Shea T."/>
            <person name="Shenoy N."/>
            <person name="Sisk P."/>
            <person name="Stolte C."/>
            <person name="Sykes S."/>
            <person name="Yandava C."/>
            <person name="Wortman J."/>
            <person name="Nusbaum C."/>
            <person name="Birren B."/>
        </authorList>
    </citation>
    <scope>NUCLEOTIDE SEQUENCE</scope>
    <source>
        <strain evidence="1">ATCC 64411</strain>
    </source>
</reference>
<name>A0A0C4EF65_MAGP6</name>
<keyword evidence="3" id="KW-1185">Reference proteome</keyword>
<dbReference type="EnsemblFungi" id="MAPG_11399T0">
    <property type="protein sequence ID" value="MAPG_11399T0"/>
    <property type="gene ID" value="MAPG_11399"/>
</dbReference>
<dbReference type="EMBL" id="GL876981">
    <property type="protein sequence ID" value="KLU92455.1"/>
    <property type="molecule type" value="Genomic_DNA"/>
</dbReference>
<gene>
    <name evidence="1" type="ORF">MAPG_11399</name>
</gene>
<reference evidence="2" key="5">
    <citation type="submission" date="2015-06" db="UniProtKB">
        <authorList>
            <consortium name="EnsemblFungi"/>
        </authorList>
    </citation>
    <scope>IDENTIFICATION</scope>
    <source>
        <strain evidence="2">ATCC 64411</strain>
    </source>
</reference>
<evidence type="ECO:0000313" key="2">
    <source>
        <dbReference type="EnsemblFungi" id="MAPG_11399T0"/>
    </source>
</evidence>
<evidence type="ECO:0000313" key="1">
    <source>
        <dbReference type="EMBL" id="KLU92455.1"/>
    </source>
</evidence>
<reference evidence="3" key="2">
    <citation type="submission" date="2010-05" db="EMBL/GenBank/DDBJ databases">
        <title>The genome sequence of Magnaporthe poae strain ATCC 64411.</title>
        <authorList>
            <person name="Ma L.-J."/>
            <person name="Dead R."/>
            <person name="Young S."/>
            <person name="Zeng Q."/>
            <person name="Koehrsen M."/>
            <person name="Alvarado L."/>
            <person name="Berlin A."/>
            <person name="Chapman S.B."/>
            <person name="Chen Z."/>
            <person name="Freedman E."/>
            <person name="Gellesch M."/>
            <person name="Goldberg J."/>
            <person name="Griggs A."/>
            <person name="Gujja S."/>
            <person name="Heilman E.R."/>
            <person name="Heiman D."/>
            <person name="Hepburn T."/>
            <person name="Howarth C."/>
            <person name="Jen D."/>
            <person name="Larson L."/>
            <person name="Mehta T."/>
            <person name="Neiman D."/>
            <person name="Pearson M."/>
            <person name="Roberts A."/>
            <person name="Saif S."/>
            <person name="Shea T."/>
            <person name="Shenoy N."/>
            <person name="Sisk P."/>
            <person name="Stolte C."/>
            <person name="Sykes S."/>
            <person name="Walk T."/>
            <person name="White J."/>
            <person name="Yandava C."/>
            <person name="Haas B."/>
            <person name="Nusbaum C."/>
            <person name="Birren B."/>
        </authorList>
    </citation>
    <scope>NUCLEOTIDE SEQUENCE [LARGE SCALE GENOMIC DNA]</scope>
    <source>
        <strain evidence="3">ATCC 64411 / 73-15</strain>
    </source>
</reference>
<sequence>MLAVGGLPPTSSGSLSSSTWHVLFAELDHHSARAQVVVVDDVLPEDTLAGIRLESVDIDAQDEQRRGPSLVLLAPARRRGLHFHKTFPKSDDSVIRLDYGPVCGARRASLLQSGYIP</sequence>
<proteinExistence type="predicted"/>
<accession>A0A0C4EF65</accession>
<reference evidence="2" key="4">
    <citation type="journal article" date="2015" name="G3 (Bethesda)">
        <title>Genome sequences of three phytopathogenic species of the Magnaporthaceae family of fungi.</title>
        <authorList>
            <person name="Okagaki L.H."/>
            <person name="Nunes C.C."/>
            <person name="Sailsbery J."/>
            <person name="Clay B."/>
            <person name="Brown D."/>
            <person name="John T."/>
            <person name="Oh Y."/>
            <person name="Young N."/>
            <person name="Fitzgerald M."/>
            <person name="Haas B.J."/>
            <person name="Zeng Q."/>
            <person name="Young S."/>
            <person name="Adiconis X."/>
            <person name="Fan L."/>
            <person name="Levin J.Z."/>
            <person name="Mitchell T.K."/>
            <person name="Okubara P.A."/>
            <person name="Farman M.L."/>
            <person name="Kohn L.M."/>
            <person name="Birren B."/>
            <person name="Ma L.-J."/>
            <person name="Dean R.A."/>
        </authorList>
    </citation>
    <scope>NUCLEOTIDE SEQUENCE</scope>
    <source>
        <strain evidence="2">ATCC 64411 / 73-15</strain>
    </source>
</reference>